<feature type="transmembrane region" description="Helical" evidence="13">
    <location>
        <begin position="173"/>
        <end position="191"/>
    </location>
</feature>
<organism evidence="15 16">
    <name type="scientific">Dioscorea zingiberensis</name>
    <dbReference type="NCBI Taxonomy" id="325984"/>
    <lineage>
        <taxon>Eukaryota</taxon>
        <taxon>Viridiplantae</taxon>
        <taxon>Streptophyta</taxon>
        <taxon>Embryophyta</taxon>
        <taxon>Tracheophyta</taxon>
        <taxon>Spermatophyta</taxon>
        <taxon>Magnoliopsida</taxon>
        <taxon>Liliopsida</taxon>
        <taxon>Dioscoreales</taxon>
        <taxon>Dioscoreaceae</taxon>
        <taxon>Dioscorea</taxon>
    </lineage>
</organism>
<dbReference type="Pfam" id="PF00069">
    <property type="entry name" value="Pkinase"/>
    <property type="match status" value="1"/>
</dbReference>
<evidence type="ECO:0000256" key="3">
    <source>
        <dbReference type="ARBA" id="ARBA00022679"/>
    </source>
</evidence>
<comment type="subcellular location">
    <subcellularLocation>
        <location evidence="1">Membrane</location>
        <topology evidence="1">Single-pass membrane protein</topology>
    </subcellularLocation>
</comment>
<dbReference type="GO" id="GO:0005886">
    <property type="term" value="C:plasma membrane"/>
    <property type="evidence" value="ECO:0007669"/>
    <property type="project" value="TreeGrafter"/>
</dbReference>
<feature type="transmembrane region" description="Helical" evidence="13">
    <location>
        <begin position="65"/>
        <end position="87"/>
    </location>
</feature>
<keyword evidence="3" id="KW-0808">Transferase</keyword>
<dbReference type="PROSITE" id="PS00108">
    <property type="entry name" value="PROTEIN_KINASE_ST"/>
    <property type="match status" value="1"/>
</dbReference>
<dbReference type="FunFam" id="1.10.510.10:FF:000129">
    <property type="entry name" value="cysteine-rich receptor-like protein kinase 10"/>
    <property type="match status" value="1"/>
</dbReference>
<dbReference type="SMART" id="SM00220">
    <property type="entry name" value="S_TKc"/>
    <property type="match status" value="1"/>
</dbReference>
<keyword evidence="10 13" id="KW-1133">Transmembrane helix</keyword>
<dbReference type="GO" id="GO:0006950">
    <property type="term" value="P:response to stress"/>
    <property type="evidence" value="ECO:0007669"/>
    <property type="project" value="UniProtKB-ARBA"/>
</dbReference>
<evidence type="ECO:0000313" key="16">
    <source>
        <dbReference type="Proteomes" id="UP001085076"/>
    </source>
</evidence>
<comment type="caution">
    <text evidence="15">The sequence shown here is derived from an EMBL/GenBank/DDBJ whole genome shotgun (WGS) entry which is preliminary data.</text>
</comment>
<dbReference type="Gene3D" id="1.10.510.10">
    <property type="entry name" value="Transferase(Phosphotransferase) domain 1"/>
    <property type="match status" value="1"/>
</dbReference>
<evidence type="ECO:0000256" key="9">
    <source>
        <dbReference type="ARBA" id="ARBA00022840"/>
    </source>
</evidence>
<evidence type="ECO:0000313" key="15">
    <source>
        <dbReference type="EMBL" id="KAJ0983343.1"/>
    </source>
</evidence>
<keyword evidence="8" id="KW-0418">Kinase</keyword>
<keyword evidence="16" id="KW-1185">Reference proteome</keyword>
<dbReference type="PANTHER" id="PTHR27002:SF181">
    <property type="entry name" value="RECEPTOR-LIKE SERINE_THREONINE-PROTEIN KINASE"/>
    <property type="match status" value="1"/>
</dbReference>
<dbReference type="EMBL" id="JAGGNH010000002">
    <property type="protein sequence ID" value="KAJ0983343.1"/>
    <property type="molecule type" value="Genomic_DNA"/>
</dbReference>
<keyword evidence="7" id="KW-0547">Nucleotide-binding</keyword>
<reference evidence="15" key="1">
    <citation type="submission" date="2021-03" db="EMBL/GenBank/DDBJ databases">
        <authorList>
            <person name="Li Z."/>
            <person name="Yang C."/>
        </authorList>
    </citation>
    <scope>NUCLEOTIDE SEQUENCE</scope>
    <source>
        <strain evidence="15">Dzin_1.0</strain>
        <tissue evidence="15">Leaf</tissue>
    </source>
</reference>
<evidence type="ECO:0000256" key="11">
    <source>
        <dbReference type="ARBA" id="ARBA00023136"/>
    </source>
</evidence>
<dbReference type="Gene3D" id="3.30.200.20">
    <property type="entry name" value="Phosphorylase Kinase, domain 1"/>
    <property type="match status" value="1"/>
</dbReference>
<keyword evidence="4 13" id="KW-0812">Transmembrane</keyword>
<keyword evidence="12" id="KW-0325">Glycoprotein</keyword>
<dbReference type="Proteomes" id="UP001085076">
    <property type="component" value="Miscellaneous, Linkage group lg02"/>
</dbReference>
<dbReference type="GO" id="GO:0005524">
    <property type="term" value="F:ATP binding"/>
    <property type="evidence" value="ECO:0007669"/>
    <property type="project" value="UniProtKB-KW"/>
</dbReference>
<accession>A0A9D5HNS2</accession>
<keyword evidence="9" id="KW-0067">ATP-binding</keyword>
<evidence type="ECO:0000256" key="12">
    <source>
        <dbReference type="ARBA" id="ARBA00023180"/>
    </source>
</evidence>
<dbReference type="OrthoDB" id="4062651at2759"/>
<evidence type="ECO:0000256" key="4">
    <source>
        <dbReference type="ARBA" id="ARBA00022692"/>
    </source>
</evidence>
<dbReference type="InterPro" id="IPR000719">
    <property type="entry name" value="Prot_kinase_dom"/>
</dbReference>
<evidence type="ECO:0000259" key="14">
    <source>
        <dbReference type="PROSITE" id="PS50011"/>
    </source>
</evidence>
<evidence type="ECO:0000256" key="5">
    <source>
        <dbReference type="ARBA" id="ARBA00022729"/>
    </source>
</evidence>
<keyword evidence="6" id="KW-0677">Repeat</keyword>
<dbReference type="PANTHER" id="PTHR27002">
    <property type="entry name" value="RECEPTOR-LIKE SERINE/THREONINE-PROTEIN KINASE SD1-8"/>
    <property type="match status" value="1"/>
</dbReference>
<dbReference type="GO" id="GO:0004674">
    <property type="term" value="F:protein serine/threonine kinase activity"/>
    <property type="evidence" value="ECO:0007669"/>
    <property type="project" value="UniProtKB-KW"/>
</dbReference>
<evidence type="ECO:0000256" key="10">
    <source>
        <dbReference type="ARBA" id="ARBA00022989"/>
    </source>
</evidence>
<evidence type="ECO:0000256" key="2">
    <source>
        <dbReference type="ARBA" id="ARBA00022527"/>
    </source>
</evidence>
<dbReference type="SUPFAM" id="SSF56112">
    <property type="entry name" value="Protein kinase-like (PK-like)"/>
    <property type="match status" value="1"/>
</dbReference>
<dbReference type="PROSITE" id="PS50011">
    <property type="entry name" value="PROTEIN_KINASE_DOM"/>
    <property type="match status" value="1"/>
</dbReference>
<sequence length="449" mass="50681">MFLQLLRYWYKTATLVILDSQQQNGIRSTKHIMYKICLMLEVLCRSLRLQLQLGRRGSSDPTTTIVLSIVLPVIGSVLLLSTIYLYFQRRLTAKKMVFFPEIEDEAVFESGESRLFDLNGLKEATDNFSDANMLGEGGFGPVYKGALKDGQEIAVKRLSRTSGQGMLELRNEVVLLLNFSTGILSGCWVVVLRRRRSSLYPIKVQQLDWSRRYKIIQGISKGLLYLHEDSRLRIIHRDLKASNILLDGDMNPKISDFGLAKHFGVNETHGKTNRIAGTYGYMAPEYAIHGEFSTKSDAFSYGVLILEIVTGQKNGGFQRGSNPADNLLSHVWKHWNEGRALELRDQSLSNRFIEEQMLRCIHIGLLCVQEDPTKRPNMALVVHMLSSDSSPLPTPSTPAFLNLSSMLKSDELPRDVCLDLESSERNSEYTGNPRMISVNGVSISQMEPR</sequence>
<dbReference type="InterPro" id="IPR008271">
    <property type="entry name" value="Ser/Thr_kinase_AS"/>
</dbReference>
<protein>
    <recommendedName>
        <fullName evidence="14">Protein kinase domain-containing protein</fullName>
    </recommendedName>
</protein>
<evidence type="ECO:0000256" key="1">
    <source>
        <dbReference type="ARBA" id="ARBA00004167"/>
    </source>
</evidence>
<evidence type="ECO:0000256" key="8">
    <source>
        <dbReference type="ARBA" id="ARBA00022777"/>
    </source>
</evidence>
<keyword evidence="2" id="KW-0723">Serine/threonine-protein kinase</keyword>
<evidence type="ECO:0000256" key="7">
    <source>
        <dbReference type="ARBA" id="ARBA00022741"/>
    </source>
</evidence>
<evidence type="ECO:0000256" key="13">
    <source>
        <dbReference type="SAM" id="Phobius"/>
    </source>
</evidence>
<name>A0A9D5HNS2_9LILI</name>
<gene>
    <name evidence="15" type="ORF">J5N97_011598</name>
</gene>
<dbReference type="AlphaFoldDB" id="A0A9D5HNS2"/>
<dbReference type="InterPro" id="IPR011009">
    <property type="entry name" value="Kinase-like_dom_sf"/>
</dbReference>
<keyword evidence="11 13" id="KW-0472">Membrane</keyword>
<keyword evidence="5" id="KW-0732">Signal</keyword>
<feature type="domain" description="Protein kinase" evidence="14">
    <location>
        <begin position="128"/>
        <end position="386"/>
    </location>
</feature>
<reference evidence="15" key="2">
    <citation type="journal article" date="2022" name="Hortic Res">
        <title>The genome of Dioscorea zingiberensis sheds light on the biosynthesis, origin and evolution of the medicinally important diosgenin saponins.</title>
        <authorList>
            <person name="Li Y."/>
            <person name="Tan C."/>
            <person name="Li Z."/>
            <person name="Guo J."/>
            <person name="Li S."/>
            <person name="Chen X."/>
            <person name="Wang C."/>
            <person name="Dai X."/>
            <person name="Yang H."/>
            <person name="Song W."/>
            <person name="Hou L."/>
            <person name="Xu J."/>
            <person name="Tong Z."/>
            <person name="Xu A."/>
            <person name="Yuan X."/>
            <person name="Wang W."/>
            <person name="Yang Q."/>
            <person name="Chen L."/>
            <person name="Sun Z."/>
            <person name="Wang K."/>
            <person name="Pan B."/>
            <person name="Chen J."/>
            <person name="Bao Y."/>
            <person name="Liu F."/>
            <person name="Qi X."/>
            <person name="Gang D.R."/>
            <person name="Wen J."/>
            <person name="Li J."/>
        </authorList>
    </citation>
    <scope>NUCLEOTIDE SEQUENCE</scope>
    <source>
        <strain evidence="15">Dzin_1.0</strain>
    </source>
</reference>
<evidence type="ECO:0000256" key="6">
    <source>
        <dbReference type="ARBA" id="ARBA00022737"/>
    </source>
</evidence>
<proteinExistence type="predicted"/>